<dbReference type="InterPro" id="IPR042099">
    <property type="entry name" value="ANL_N_sf"/>
</dbReference>
<dbReference type="AlphaFoldDB" id="A0AAD3D4T6"/>
<evidence type="ECO:0000256" key="5">
    <source>
        <dbReference type="RuleBase" id="RU361147"/>
    </source>
</evidence>
<keyword evidence="2 5" id="KW-0436">Ligase</keyword>
<keyword evidence="6" id="KW-0732">Signal</keyword>
<keyword evidence="4 5" id="KW-0067">ATP-binding</keyword>
<evidence type="ECO:0000259" key="8">
    <source>
        <dbReference type="Pfam" id="PF13193"/>
    </source>
</evidence>
<dbReference type="FunFam" id="3.40.50.12780:FF:000001">
    <property type="entry name" value="Acetyl-coenzyme A synthetase"/>
    <property type="match status" value="1"/>
</dbReference>
<dbReference type="Pfam" id="PF16177">
    <property type="entry name" value="ACAS_N"/>
    <property type="match status" value="1"/>
</dbReference>
<dbReference type="InterPro" id="IPR020845">
    <property type="entry name" value="AMP-binding_CS"/>
</dbReference>
<keyword evidence="3 5" id="KW-0547">Nucleotide-binding</keyword>
<dbReference type="Gene3D" id="3.30.300.30">
    <property type="match status" value="1"/>
</dbReference>
<evidence type="ECO:0000256" key="4">
    <source>
        <dbReference type="ARBA" id="ARBA00022840"/>
    </source>
</evidence>
<evidence type="ECO:0000313" key="11">
    <source>
        <dbReference type="Proteomes" id="UP001054902"/>
    </source>
</evidence>
<evidence type="ECO:0000256" key="1">
    <source>
        <dbReference type="ARBA" id="ARBA00006432"/>
    </source>
</evidence>
<evidence type="ECO:0000256" key="6">
    <source>
        <dbReference type="SAM" id="SignalP"/>
    </source>
</evidence>
<dbReference type="InterPro" id="IPR032387">
    <property type="entry name" value="ACAS_N"/>
</dbReference>
<comment type="similarity">
    <text evidence="1 5">Belongs to the ATP-dependent AMP-binding enzyme family.</text>
</comment>
<keyword evidence="11" id="KW-1185">Reference proteome</keyword>
<dbReference type="InterPro" id="IPR025110">
    <property type="entry name" value="AMP-bd_C"/>
</dbReference>
<proteinExistence type="inferred from homology"/>
<evidence type="ECO:0000259" key="9">
    <source>
        <dbReference type="Pfam" id="PF16177"/>
    </source>
</evidence>
<dbReference type="GO" id="GO:0003987">
    <property type="term" value="F:acetate-CoA ligase activity"/>
    <property type="evidence" value="ECO:0007669"/>
    <property type="project" value="UniProtKB-UniRule"/>
</dbReference>
<feature type="chain" id="PRO_5041914276" description="Acetyl-coenzyme A synthetase" evidence="6">
    <location>
        <begin position="21"/>
        <end position="714"/>
    </location>
</feature>
<evidence type="ECO:0000256" key="3">
    <source>
        <dbReference type="ARBA" id="ARBA00022741"/>
    </source>
</evidence>
<comment type="caution">
    <text evidence="10">The sequence shown here is derived from an EMBL/GenBank/DDBJ whole genome shotgun (WGS) entry which is preliminary data.</text>
</comment>
<name>A0AAD3D4T6_9STRA</name>
<dbReference type="SUPFAM" id="SSF56801">
    <property type="entry name" value="Acetyl-CoA synthetase-like"/>
    <property type="match status" value="1"/>
</dbReference>
<dbReference type="EC" id="6.2.1.1" evidence="5"/>
<comment type="catalytic activity">
    <reaction evidence="5">
        <text>acetate + ATP + CoA = acetyl-CoA + AMP + diphosphate</text>
        <dbReference type="Rhea" id="RHEA:23176"/>
        <dbReference type="ChEBI" id="CHEBI:30089"/>
        <dbReference type="ChEBI" id="CHEBI:30616"/>
        <dbReference type="ChEBI" id="CHEBI:33019"/>
        <dbReference type="ChEBI" id="CHEBI:57287"/>
        <dbReference type="ChEBI" id="CHEBI:57288"/>
        <dbReference type="ChEBI" id="CHEBI:456215"/>
        <dbReference type="EC" id="6.2.1.1"/>
    </reaction>
</comment>
<sequence length="714" mass="77843">MKFQSQSIFAALLTAACVGAFSTTPAPSTSALLSSTSSSSTQLCEAKDHEHAASPVYDAISTNTAFSSYQTRHAESISNPSAFWAKEAHKRLSFFTPPPKSHPTIHGSLEKGDVKFFPGAKLNVCYNAIDRHALARNGKGGNDVAMIWEGDEPTDTKSFTYNEMLEKVSQIANALKNQGVKKGDVVTIYMPMIPELPMTMLACARIGAVHSVVFAGFSADALGARIHASQSQFVVTADIGLRGTKKIPLKDIVNDSLTKFDNENLVDKVMVYERFYDDSNEDEETEDSEAAPYDMKPKDIRMNPLVNKMKPYCVPEVMDAEDELFILYTSGSTGLPKGLVHTTGGYALYAAFTTQTTFNLEKGDIFACVADCGWITGHTYVVYGALLNGGTTFVFESTPMYPDAGRYWDMIQRHKINVFYTAPTAIRSLMRYGDSIPKKYDLSSLKVLGSVGEPINPEAWRWYYENIGNSKCTVVDTYWQTETGGHIVTNIPGVTPMKPGSCTLPMYGIDTVVLDAQTGEVVEGNDVEGVLAIRQPWPGMARTCLGDHKRYMATYLTQYPGYYFTGDTVYRDSDGFIFVTGRCDDVLNVSGHRIGTAEVESALVGHPLVAQAAVVGKPHPIKGQSISAFVMLVEGAEESEDLIKEMKMEVRSGVGPFASPDQIVVSPSLPMTRSGKIMRRVLRKIVAGEADSLGDVSTLADPSIVDVLIEKAAP</sequence>
<dbReference type="GO" id="GO:0019427">
    <property type="term" value="P:acetyl-CoA biosynthetic process from acetate"/>
    <property type="evidence" value="ECO:0007669"/>
    <property type="project" value="InterPro"/>
</dbReference>
<dbReference type="GO" id="GO:0005524">
    <property type="term" value="F:ATP binding"/>
    <property type="evidence" value="ECO:0007669"/>
    <property type="project" value="UniProtKB-UniRule"/>
</dbReference>
<dbReference type="FunFam" id="3.30.300.30:FF:000004">
    <property type="entry name" value="Acetyl-coenzyme A synthetase"/>
    <property type="match status" value="1"/>
</dbReference>
<protein>
    <recommendedName>
        <fullName evidence="5">Acetyl-coenzyme A synthetase</fullName>
        <ecNumber evidence="5">6.2.1.1</ecNumber>
    </recommendedName>
</protein>
<reference evidence="10 11" key="1">
    <citation type="journal article" date="2021" name="Sci. Rep.">
        <title>The genome of the diatom Chaetoceros tenuissimus carries an ancient integrated fragment of an extant virus.</title>
        <authorList>
            <person name="Hongo Y."/>
            <person name="Kimura K."/>
            <person name="Takaki Y."/>
            <person name="Yoshida Y."/>
            <person name="Baba S."/>
            <person name="Kobayashi G."/>
            <person name="Nagasaki K."/>
            <person name="Hano T."/>
            <person name="Tomaru Y."/>
        </authorList>
    </citation>
    <scope>NUCLEOTIDE SEQUENCE [LARGE SCALE GENOMIC DNA]</scope>
    <source>
        <strain evidence="10 11">NIES-3715</strain>
    </source>
</reference>
<feature type="domain" description="AMP-binding enzyme C-terminal" evidence="8">
    <location>
        <begin position="598"/>
        <end position="676"/>
    </location>
</feature>
<evidence type="ECO:0000256" key="2">
    <source>
        <dbReference type="ARBA" id="ARBA00022598"/>
    </source>
</evidence>
<evidence type="ECO:0000259" key="7">
    <source>
        <dbReference type="Pfam" id="PF00501"/>
    </source>
</evidence>
<accession>A0AAD3D4T6</accession>
<gene>
    <name evidence="10" type="ORF">CTEN210_14254</name>
</gene>
<dbReference type="GO" id="GO:0016208">
    <property type="term" value="F:AMP binding"/>
    <property type="evidence" value="ECO:0007669"/>
    <property type="project" value="InterPro"/>
</dbReference>
<dbReference type="Pfam" id="PF13193">
    <property type="entry name" value="AMP-binding_C"/>
    <property type="match status" value="1"/>
</dbReference>
<feature type="domain" description="AMP-dependent synthetase/ligase" evidence="7">
    <location>
        <begin position="140"/>
        <end position="537"/>
    </location>
</feature>
<dbReference type="Pfam" id="PF00501">
    <property type="entry name" value="AMP-binding"/>
    <property type="match status" value="1"/>
</dbReference>
<dbReference type="NCBIfam" id="TIGR02188">
    <property type="entry name" value="Ac_CoA_lig_AcsA"/>
    <property type="match status" value="1"/>
</dbReference>
<dbReference type="PANTHER" id="PTHR24095">
    <property type="entry name" value="ACETYL-COENZYME A SYNTHETASE"/>
    <property type="match status" value="1"/>
</dbReference>
<dbReference type="CDD" id="cd05966">
    <property type="entry name" value="ACS"/>
    <property type="match status" value="1"/>
</dbReference>
<dbReference type="InterPro" id="IPR045851">
    <property type="entry name" value="AMP-bd_C_sf"/>
</dbReference>
<dbReference type="Proteomes" id="UP001054902">
    <property type="component" value="Unassembled WGS sequence"/>
</dbReference>
<dbReference type="PROSITE" id="PS00455">
    <property type="entry name" value="AMP_BINDING"/>
    <property type="match status" value="1"/>
</dbReference>
<dbReference type="Gene3D" id="3.40.50.12780">
    <property type="entry name" value="N-terminal domain of ligase-like"/>
    <property type="match status" value="1"/>
</dbReference>
<dbReference type="InterPro" id="IPR011904">
    <property type="entry name" value="Ac_CoA_lig"/>
</dbReference>
<dbReference type="PANTHER" id="PTHR24095:SF14">
    <property type="entry name" value="ACETYL-COENZYME A SYNTHETASE 1"/>
    <property type="match status" value="1"/>
</dbReference>
<feature type="domain" description="Acetyl-coenzyme A synthetase N-terminal" evidence="9">
    <location>
        <begin position="69"/>
        <end position="128"/>
    </location>
</feature>
<dbReference type="InterPro" id="IPR000873">
    <property type="entry name" value="AMP-dep_synth/lig_dom"/>
</dbReference>
<organism evidence="10 11">
    <name type="scientific">Chaetoceros tenuissimus</name>
    <dbReference type="NCBI Taxonomy" id="426638"/>
    <lineage>
        <taxon>Eukaryota</taxon>
        <taxon>Sar</taxon>
        <taxon>Stramenopiles</taxon>
        <taxon>Ochrophyta</taxon>
        <taxon>Bacillariophyta</taxon>
        <taxon>Coscinodiscophyceae</taxon>
        <taxon>Chaetocerotophycidae</taxon>
        <taxon>Chaetocerotales</taxon>
        <taxon>Chaetocerotaceae</taxon>
        <taxon>Chaetoceros</taxon>
    </lineage>
</organism>
<dbReference type="EMBL" id="BLLK01000058">
    <property type="protein sequence ID" value="GFH57778.1"/>
    <property type="molecule type" value="Genomic_DNA"/>
</dbReference>
<feature type="signal peptide" evidence="6">
    <location>
        <begin position="1"/>
        <end position="20"/>
    </location>
</feature>
<dbReference type="NCBIfam" id="NF001208">
    <property type="entry name" value="PRK00174.1"/>
    <property type="match status" value="1"/>
</dbReference>
<dbReference type="PROSITE" id="PS51257">
    <property type="entry name" value="PROKAR_LIPOPROTEIN"/>
    <property type="match status" value="1"/>
</dbReference>
<evidence type="ECO:0000313" key="10">
    <source>
        <dbReference type="EMBL" id="GFH57778.1"/>
    </source>
</evidence>